<evidence type="ECO:0000256" key="2">
    <source>
        <dbReference type="ARBA" id="ARBA00023295"/>
    </source>
</evidence>
<evidence type="ECO:0000313" key="4">
    <source>
        <dbReference type="EMBL" id="TRY18158.1"/>
    </source>
</evidence>
<dbReference type="GO" id="GO:0008477">
    <property type="term" value="F:purine nucleosidase activity"/>
    <property type="evidence" value="ECO:0007669"/>
    <property type="project" value="TreeGrafter"/>
</dbReference>
<organism evidence="4 5">
    <name type="scientific">Tessaracoccus rhinocerotis</name>
    <dbReference type="NCBI Taxonomy" id="1689449"/>
    <lineage>
        <taxon>Bacteria</taxon>
        <taxon>Bacillati</taxon>
        <taxon>Actinomycetota</taxon>
        <taxon>Actinomycetes</taxon>
        <taxon>Propionibacteriales</taxon>
        <taxon>Propionibacteriaceae</taxon>
        <taxon>Tessaracoccus</taxon>
    </lineage>
</organism>
<dbReference type="CDD" id="cd02651">
    <property type="entry name" value="nuc_hydro_IU_UC_XIUA"/>
    <property type="match status" value="1"/>
</dbReference>
<comment type="caution">
    <text evidence="4">The sequence shown here is derived from an EMBL/GenBank/DDBJ whole genome shotgun (WGS) entry which is preliminary data.</text>
</comment>
<keyword evidence="5" id="KW-1185">Reference proteome</keyword>
<dbReference type="InterPro" id="IPR023186">
    <property type="entry name" value="IUNH"/>
</dbReference>
<proteinExistence type="predicted"/>
<evidence type="ECO:0000256" key="1">
    <source>
        <dbReference type="ARBA" id="ARBA00022801"/>
    </source>
</evidence>
<dbReference type="PANTHER" id="PTHR12304">
    <property type="entry name" value="INOSINE-URIDINE PREFERRING NUCLEOSIDE HYDROLASE"/>
    <property type="match status" value="1"/>
</dbReference>
<protein>
    <submittedName>
        <fullName evidence="4">Nucleoside hydrolase</fullName>
    </submittedName>
</protein>
<dbReference type="GO" id="GO:0005829">
    <property type="term" value="C:cytosol"/>
    <property type="evidence" value="ECO:0007669"/>
    <property type="project" value="TreeGrafter"/>
</dbReference>
<dbReference type="Proteomes" id="UP000317638">
    <property type="component" value="Unassembled WGS sequence"/>
</dbReference>
<dbReference type="PANTHER" id="PTHR12304:SF4">
    <property type="entry name" value="URIDINE NUCLEOSIDASE"/>
    <property type="match status" value="1"/>
</dbReference>
<dbReference type="InterPro" id="IPR001910">
    <property type="entry name" value="Inosine/uridine_hydrolase_dom"/>
</dbReference>
<reference evidence="4 5" key="1">
    <citation type="submission" date="2019-07" db="EMBL/GenBank/DDBJ databases">
        <authorList>
            <person name="Zhou L.-Y."/>
        </authorList>
    </citation>
    <scope>NUCLEOTIDE SEQUENCE [LARGE SCALE GENOMIC DNA]</scope>
    <source>
        <strain evidence="4 5">YIM 101269</strain>
    </source>
</reference>
<accession>A0A553K0D0</accession>
<evidence type="ECO:0000313" key="5">
    <source>
        <dbReference type="Proteomes" id="UP000317638"/>
    </source>
</evidence>
<dbReference type="GO" id="GO:0006152">
    <property type="term" value="P:purine nucleoside catabolic process"/>
    <property type="evidence" value="ECO:0007669"/>
    <property type="project" value="TreeGrafter"/>
</dbReference>
<keyword evidence="2" id="KW-0326">Glycosidase</keyword>
<name>A0A553K0D0_9ACTN</name>
<sequence>MTRTPIPVVLDVDTGVDDALALMLAVRHPALDVRAVTCVAGNASLEQVVDNTLAVLELSGAGPVPVAAGMSTPLVEPARSAGHVHGGNGLADLARPAHGRRVEPVHAVELLRATLEATSEAVTLIALAPLTNIAVLLRMYPRLAERIAGITMMGGAIFVGNATPSAEFNVWHDPEAAEIVLGCGLPVTMYGLEPFRRVTCDADDIARLRAAGDPLRRTAGDLLAHLDGVTGEDASGGRVVGIGDAGAVCAVIDPEGVTRRRAPVSVSLAPGITRGRTVVDLRTSTDTARPAEEPDGPVEVVTDVDGARYRRLFLEALA</sequence>
<dbReference type="OrthoDB" id="9797882at2"/>
<dbReference type="Pfam" id="PF01156">
    <property type="entry name" value="IU_nuc_hydro"/>
    <property type="match status" value="1"/>
</dbReference>
<dbReference type="SUPFAM" id="SSF53590">
    <property type="entry name" value="Nucleoside hydrolase"/>
    <property type="match status" value="1"/>
</dbReference>
<gene>
    <name evidence="4" type="ORF">FOJ82_08880</name>
</gene>
<dbReference type="InterPro" id="IPR036452">
    <property type="entry name" value="Ribo_hydro-like"/>
</dbReference>
<evidence type="ECO:0000259" key="3">
    <source>
        <dbReference type="Pfam" id="PF01156"/>
    </source>
</evidence>
<keyword evidence="1 4" id="KW-0378">Hydrolase</keyword>
<dbReference type="Gene3D" id="3.90.245.10">
    <property type="entry name" value="Ribonucleoside hydrolase-like"/>
    <property type="match status" value="1"/>
</dbReference>
<dbReference type="EMBL" id="VKKG01000003">
    <property type="protein sequence ID" value="TRY18158.1"/>
    <property type="molecule type" value="Genomic_DNA"/>
</dbReference>
<feature type="domain" description="Inosine/uridine-preferring nucleoside hydrolase" evidence="3">
    <location>
        <begin position="8"/>
        <end position="310"/>
    </location>
</feature>
<dbReference type="AlphaFoldDB" id="A0A553K0D0"/>
<dbReference type="RefSeq" id="WP_143938134.1">
    <property type="nucleotide sequence ID" value="NZ_VKKG01000003.1"/>
</dbReference>